<protein>
    <submittedName>
        <fullName evidence="5">BZIP domain-containing protein</fullName>
    </submittedName>
</protein>
<accession>A0A3P8BX08</accession>
<reference evidence="3 4" key="1">
    <citation type="submission" date="2018-11" db="EMBL/GenBank/DDBJ databases">
        <authorList>
            <consortium name="Pathogen Informatics"/>
        </authorList>
    </citation>
    <scope>NUCLEOTIDE SEQUENCE [LARGE SCALE GENOMIC DNA]</scope>
</reference>
<dbReference type="EMBL" id="UZAH01026162">
    <property type="protein sequence ID" value="VDO76532.1"/>
    <property type="molecule type" value="Genomic_DNA"/>
</dbReference>
<keyword evidence="1" id="KW-0175">Coiled coil</keyword>
<evidence type="ECO:0000313" key="4">
    <source>
        <dbReference type="Proteomes" id="UP000050761"/>
    </source>
</evidence>
<evidence type="ECO:0000313" key="3">
    <source>
        <dbReference type="EMBL" id="VDO76532.1"/>
    </source>
</evidence>
<dbReference type="OrthoDB" id="5847285at2759"/>
<accession>A0A183FM91</accession>
<evidence type="ECO:0000256" key="2">
    <source>
        <dbReference type="SAM" id="MobiDB-lite"/>
    </source>
</evidence>
<dbReference type="Proteomes" id="UP000050761">
    <property type="component" value="Unassembled WGS sequence"/>
</dbReference>
<dbReference type="AlphaFoldDB" id="A0A183FM91"/>
<keyword evidence="4" id="KW-1185">Reference proteome</keyword>
<proteinExistence type="predicted"/>
<name>A0A183FM91_HELPZ</name>
<dbReference type="WBParaSite" id="HPBE_0000848501-mRNA-1">
    <property type="protein sequence ID" value="HPBE_0000848501-mRNA-1"/>
    <property type="gene ID" value="HPBE_0000848501"/>
</dbReference>
<evidence type="ECO:0000313" key="5">
    <source>
        <dbReference type="WBParaSite" id="HPBE_0000848501-mRNA-1"/>
    </source>
</evidence>
<sequence>MSELLLTAENEGLNLTDCLLPTATLGSWSVWGEEEASPANRLVSIFSVRDHPRCGFEVFWLCYRKALSAIVAKKSALIGGPCKQIVFLTGPKPPPPPLPSASSSPTTLSEKIPRLVHPHHVLVVDQDGVVLSDRPRIIPPTSVLSSSTLSPFSKNATDGHQPSSPYLYDHDQDYATMYKSPSSYSPEFATKPFSPSDHYTELSSGISDIYDLDFDYSHLICSHNIDDFGDDIAYGQPGTCSLSSTPREPCQSRTEPDFSFIDSIYESVKAEIESEQASAVLFTLSYSLKVGTSRPSPSPEAPGTPVITLDVNNPVTIVVGDGKEYKVVLQEVKPETKSATKRKSSSPALCPKPKRSPGVSLAELTIEEINARKREQNREEERLEKRNAFLRVEASRLQEQIDELRKAILSKVGK</sequence>
<organism evidence="4 5">
    <name type="scientific">Heligmosomoides polygyrus</name>
    <name type="common">Parasitic roundworm</name>
    <dbReference type="NCBI Taxonomy" id="6339"/>
    <lineage>
        <taxon>Eukaryota</taxon>
        <taxon>Metazoa</taxon>
        <taxon>Ecdysozoa</taxon>
        <taxon>Nematoda</taxon>
        <taxon>Chromadorea</taxon>
        <taxon>Rhabditida</taxon>
        <taxon>Rhabditina</taxon>
        <taxon>Rhabditomorpha</taxon>
        <taxon>Strongyloidea</taxon>
        <taxon>Heligmosomidae</taxon>
        <taxon>Heligmosomoides</taxon>
    </lineage>
</organism>
<feature type="coiled-coil region" evidence="1">
    <location>
        <begin position="359"/>
        <end position="407"/>
    </location>
</feature>
<gene>
    <name evidence="3" type="ORF">HPBE_LOCUS8486</name>
</gene>
<reference evidence="5" key="2">
    <citation type="submission" date="2019-09" db="UniProtKB">
        <authorList>
            <consortium name="WormBaseParasite"/>
        </authorList>
    </citation>
    <scope>IDENTIFICATION</scope>
</reference>
<evidence type="ECO:0000256" key="1">
    <source>
        <dbReference type="SAM" id="Coils"/>
    </source>
</evidence>
<feature type="region of interest" description="Disordered" evidence="2">
    <location>
        <begin position="335"/>
        <end position="357"/>
    </location>
</feature>